<dbReference type="Proteomes" id="UP000011602">
    <property type="component" value="Unassembled WGS sequence"/>
</dbReference>
<dbReference type="EMBL" id="AOHZ01000034">
    <property type="protein sequence ID" value="ELY58633.1"/>
    <property type="molecule type" value="Genomic_DNA"/>
</dbReference>
<evidence type="ECO:0000313" key="2">
    <source>
        <dbReference type="Proteomes" id="UP000011602"/>
    </source>
</evidence>
<accession>L9XDD9</accession>
<sequence>MPIETSSREKDPRLDRGRSIRIRVSRVRSNPLDANEPCRYSAIDTVPKKTRRDEPTFILLDSSQ</sequence>
<organism evidence="1 2">
    <name type="scientific">Natronolimnohabitans innermongolicus JCM 12255</name>
    <dbReference type="NCBI Taxonomy" id="1227499"/>
    <lineage>
        <taxon>Archaea</taxon>
        <taxon>Methanobacteriati</taxon>
        <taxon>Methanobacteriota</taxon>
        <taxon>Stenosarchaea group</taxon>
        <taxon>Halobacteria</taxon>
        <taxon>Halobacteriales</taxon>
        <taxon>Natrialbaceae</taxon>
        <taxon>Natronolimnohabitans</taxon>
    </lineage>
</organism>
<protein>
    <submittedName>
        <fullName evidence="1">Uncharacterized protein</fullName>
    </submittedName>
</protein>
<name>L9XDD9_9EURY</name>
<reference evidence="1 2" key="1">
    <citation type="journal article" date="2014" name="PLoS Genet.">
        <title>Phylogenetically driven sequencing of extremely halophilic archaea reveals strategies for static and dynamic osmo-response.</title>
        <authorList>
            <person name="Becker E.A."/>
            <person name="Seitzer P.M."/>
            <person name="Tritt A."/>
            <person name="Larsen D."/>
            <person name="Krusor M."/>
            <person name="Yao A.I."/>
            <person name="Wu D."/>
            <person name="Madern D."/>
            <person name="Eisen J.A."/>
            <person name="Darling A.E."/>
            <person name="Facciotti M.T."/>
        </authorList>
    </citation>
    <scope>NUCLEOTIDE SEQUENCE [LARGE SCALE GENOMIC DNA]</scope>
    <source>
        <strain evidence="1 2">JCM 12255</strain>
    </source>
</reference>
<comment type="caution">
    <text evidence="1">The sequence shown here is derived from an EMBL/GenBank/DDBJ whole genome shotgun (WGS) entry which is preliminary data.</text>
</comment>
<keyword evidence="2" id="KW-1185">Reference proteome</keyword>
<gene>
    <name evidence="1" type="ORF">C493_06502</name>
</gene>
<proteinExistence type="predicted"/>
<evidence type="ECO:0000313" key="1">
    <source>
        <dbReference type="EMBL" id="ELY58633.1"/>
    </source>
</evidence>
<dbReference type="AlphaFoldDB" id="L9XDD9"/>